<keyword evidence="3" id="KW-1185">Reference proteome</keyword>
<dbReference type="Pfam" id="PF00078">
    <property type="entry name" value="RVT_1"/>
    <property type="match status" value="1"/>
</dbReference>
<accession>A0AAV2DVI2</accession>
<protein>
    <recommendedName>
        <fullName evidence="1">Reverse transcriptase domain-containing protein</fullName>
    </recommendedName>
</protein>
<organism evidence="2 3">
    <name type="scientific">Linum trigynum</name>
    <dbReference type="NCBI Taxonomy" id="586398"/>
    <lineage>
        <taxon>Eukaryota</taxon>
        <taxon>Viridiplantae</taxon>
        <taxon>Streptophyta</taxon>
        <taxon>Embryophyta</taxon>
        <taxon>Tracheophyta</taxon>
        <taxon>Spermatophyta</taxon>
        <taxon>Magnoliopsida</taxon>
        <taxon>eudicotyledons</taxon>
        <taxon>Gunneridae</taxon>
        <taxon>Pentapetalae</taxon>
        <taxon>rosids</taxon>
        <taxon>fabids</taxon>
        <taxon>Malpighiales</taxon>
        <taxon>Linaceae</taxon>
        <taxon>Linum</taxon>
    </lineage>
</organism>
<dbReference type="Pfam" id="PF13966">
    <property type="entry name" value="zf-RVT"/>
    <property type="match status" value="1"/>
</dbReference>
<evidence type="ECO:0000259" key="1">
    <source>
        <dbReference type="PROSITE" id="PS50878"/>
    </source>
</evidence>
<dbReference type="Gene3D" id="3.60.10.10">
    <property type="entry name" value="Endonuclease/exonuclease/phosphatase"/>
    <property type="match status" value="1"/>
</dbReference>
<dbReference type="SUPFAM" id="SSF56672">
    <property type="entry name" value="DNA/RNA polymerases"/>
    <property type="match status" value="1"/>
</dbReference>
<dbReference type="AlphaFoldDB" id="A0AAV2DVI2"/>
<evidence type="ECO:0000313" key="2">
    <source>
        <dbReference type="EMBL" id="CAL1377701.1"/>
    </source>
</evidence>
<name>A0AAV2DVI2_9ROSI</name>
<feature type="domain" description="Reverse transcriptase" evidence="1">
    <location>
        <begin position="328"/>
        <end position="606"/>
    </location>
</feature>
<dbReference type="PROSITE" id="PS50878">
    <property type="entry name" value="RT_POL"/>
    <property type="match status" value="1"/>
</dbReference>
<dbReference type="SUPFAM" id="SSF56219">
    <property type="entry name" value="DNase I-like"/>
    <property type="match status" value="1"/>
</dbReference>
<dbReference type="InterPro" id="IPR043502">
    <property type="entry name" value="DNA/RNA_pol_sf"/>
</dbReference>
<dbReference type="InterPro" id="IPR026960">
    <property type="entry name" value="RVT-Znf"/>
</dbReference>
<gene>
    <name evidence="2" type="ORF">LTRI10_LOCUS19332</name>
</gene>
<sequence length="968" mass="109532">MLDFRGWIERMQLVDHKMNGSWYTWWNRQEENPIARRIDRVLVNGPWLSLLSSSSGRTISPGVSDHCGLLLTSVRMVKSLPKPFKYFKFWRSHPQFEGILTGAWDLPDQGGDPFYRLSKRLKILKKGLMVLNRTQYSDISARTREAEGLLAAAQQSVLLSPSSVNVSLEKDLALTCYQLQKAEESFYRQKSRVQCVVEGDFNTTYFHNCVKTRAKRQTIDCLLTDTGAVVDDVEQMGELAVSFYRGLIGSPNPDVVEKPLEFYNDLIMLKLNPEEADSLCTTVTREEIKSIFCSMAPDKAPGPDGFPSDFYKAEWGVVGRAVEDAELWFFQTKSLPQEVNSTILSLVPKVSNVQRMKDFRPIACCNVLYKGISKLLANRLAVVLPKVISTSQSAFVKGRLISDNILMASELVKDYHRKTITPRCMVKIDIMKAFDSVDWKFLFQVMRTMGFPDSYIELVQICVTTPKFSVSFNGGLCGYFSGGKGLRQGDPLSPYLFTIAMEVFSCLMKRAVRDDFIPFHPRCKYIGITHLCFADDVLVFTNGSVRGVDGIKCLLDDFYCLSGLRCNPEKSQLFCGGITDLDRDSLSIHTGFSVGALPVRYLGVPLISGKLSRVDCQVLVDRITARIRGWQPKLLSYAGRLQLISSVISSVLQYWMNIFLLPASVLKDIEAICNNFLWGVGDSRARGLTAWQVVAVPKAEGGLGVRDFRLWNKACIVRHLWNILAEQGSLWVAWVTRYRLRDRTIWEIAPTAVGSWIWKRILKLRDSVLSFVSGAGSSLKWDGLAMARFSVKRVWHTMRVKQPEVEWAFLLWGKYFIPKHSVLVWLIIHNRIVTKDKLFSWGKVVDQTCMLCPGGDESRDHLFAECSYFQAVLRGALSVLQVPNCAEWLLSLQWAVRQWQGKKSVAARLEKLVWVVAVSSVWKERCSRLYGDRRASSPFQLVAPIKSEIGCLASKNIELSVAIESLYS</sequence>
<dbReference type="PANTHER" id="PTHR33116:SF76">
    <property type="entry name" value="DUF4283 DOMAIN-CONTAINING PROTEIN"/>
    <property type="match status" value="1"/>
</dbReference>
<proteinExistence type="predicted"/>
<evidence type="ECO:0000313" key="3">
    <source>
        <dbReference type="Proteomes" id="UP001497516"/>
    </source>
</evidence>
<dbReference type="InterPro" id="IPR000477">
    <property type="entry name" value="RT_dom"/>
</dbReference>
<dbReference type="PANTHER" id="PTHR33116">
    <property type="entry name" value="REVERSE TRANSCRIPTASE ZINC-BINDING DOMAIN-CONTAINING PROTEIN-RELATED-RELATED"/>
    <property type="match status" value="1"/>
</dbReference>
<dbReference type="EMBL" id="OZ034816">
    <property type="protein sequence ID" value="CAL1377701.1"/>
    <property type="molecule type" value="Genomic_DNA"/>
</dbReference>
<dbReference type="InterPro" id="IPR036691">
    <property type="entry name" value="Endo/exonu/phosph_ase_sf"/>
</dbReference>
<reference evidence="2 3" key="1">
    <citation type="submission" date="2024-04" db="EMBL/GenBank/DDBJ databases">
        <authorList>
            <person name="Fracassetti M."/>
        </authorList>
    </citation>
    <scope>NUCLEOTIDE SEQUENCE [LARGE SCALE GENOMIC DNA]</scope>
</reference>
<dbReference type="CDD" id="cd01650">
    <property type="entry name" value="RT_nLTR_like"/>
    <property type="match status" value="1"/>
</dbReference>
<dbReference type="Proteomes" id="UP001497516">
    <property type="component" value="Chromosome 3"/>
</dbReference>